<proteinExistence type="predicted"/>
<dbReference type="Pfam" id="PF01261">
    <property type="entry name" value="AP_endonuc_2"/>
    <property type="match status" value="1"/>
</dbReference>
<dbReference type="Gene3D" id="3.20.20.150">
    <property type="entry name" value="Divalent-metal-dependent TIM barrel enzymes"/>
    <property type="match status" value="1"/>
</dbReference>
<accession>F2JRC8</accession>
<dbReference type="eggNOG" id="COG1082">
    <property type="taxonomic scope" value="Bacteria"/>
</dbReference>
<feature type="domain" description="Xylose isomerase-like TIM barrel" evidence="1">
    <location>
        <begin position="26"/>
        <end position="266"/>
    </location>
</feature>
<protein>
    <submittedName>
        <fullName evidence="2">Xylose isomerase domain-containing protein TIM barrel</fullName>
    </submittedName>
</protein>
<dbReference type="InterPro" id="IPR013022">
    <property type="entry name" value="Xyl_isomerase-like_TIM-brl"/>
</dbReference>
<evidence type="ECO:0000313" key="3">
    <source>
        <dbReference type="Proteomes" id="UP000008467"/>
    </source>
</evidence>
<dbReference type="RefSeq" id="WP_013656036.1">
    <property type="nucleotide sequence ID" value="NC_015275.1"/>
</dbReference>
<keyword evidence="2" id="KW-0413">Isomerase</keyword>
<dbReference type="PANTHER" id="PTHR12110">
    <property type="entry name" value="HYDROXYPYRUVATE ISOMERASE"/>
    <property type="match status" value="1"/>
</dbReference>
<dbReference type="AlphaFoldDB" id="F2JRC8"/>
<name>F2JRC8_CELLD</name>
<evidence type="ECO:0000313" key="2">
    <source>
        <dbReference type="EMBL" id="ADZ82737.1"/>
    </source>
</evidence>
<dbReference type="EMBL" id="CP002582">
    <property type="protein sequence ID" value="ADZ82737.1"/>
    <property type="molecule type" value="Genomic_DNA"/>
</dbReference>
<dbReference type="GO" id="GO:0016853">
    <property type="term" value="F:isomerase activity"/>
    <property type="evidence" value="ECO:0007669"/>
    <property type="project" value="UniProtKB-KW"/>
</dbReference>
<sequence>MKLSVCYNHILLASEQTGLSLSEVLKKVKNMGIQSVACSYEELKPYTREMKVLLKAVELEISCIYKYFDFGYEETGEAGYGLIDLAEHMGAKFVLVIPGLLKEEVGIKREQAIKHMVEALRLMCDYAKDKGITVTLEDYDNVCAPYTTAKEILWFMEQVPDLKHTFDTGNYRYRGEDEIEAFELLKDYIVYVHVKDRSTAMKGEEVAKIAADGTALFSTPVGSGVIKIKEILDKLEFMGYDGTLNIEHFDAPNQLEYIEQSIRWLLKNISTNSEKNI</sequence>
<dbReference type="HOGENOM" id="CLU_1011373_0_0_9"/>
<gene>
    <name evidence="2" type="ordered locus">Clole_1005</name>
</gene>
<dbReference type="InterPro" id="IPR036237">
    <property type="entry name" value="Xyl_isomerase-like_sf"/>
</dbReference>
<keyword evidence="3" id="KW-1185">Reference proteome</keyword>
<evidence type="ECO:0000259" key="1">
    <source>
        <dbReference type="Pfam" id="PF01261"/>
    </source>
</evidence>
<organism evidence="2 3">
    <name type="scientific">Cellulosilyticum lentocellum (strain ATCC 49066 / DSM 5427 / NCIMB 11756 / RHM5)</name>
    <name type="common">Clostridium lentocellum</name>
    <dbReference type="NCBI Taxonomy" id="642492"/>
    <lineage>
        <taxon>Bacteria</taxon>
        <taxon>Bacillati</taxon>
        <taxon>Bacillota</taxon>
        <taxon>Clostridia</taxon>
        <taxon>Lachnospirales</taxon>
        <taxon>Cellulosilyticaceae</taxon>
        <taxon>Cellulosilyticum</taxon>
    </lineage>
</organism>
<reference evidence="2 3" key="1">
    <citation type="journal article" date="2011" name="J. Bacteriol.">
        <title>Complete genome sequence of the cellulose-degrading bacterium Cellulosilyticum lentocellum.</title>
        <authorList>
            <consortium name="US DOE Joint Genome Institute"/>
            <person name="Miller D.A."/>
            <person name="Suen G."/>
            <person name="Bruce D."/>
            <person name="Copeland A."/>
            <person name="Cheng J.F."/>
            <person name="Detter C."/>
            <person name="Goodwin L.A."/>
            <person name="Han C.S."/>
            <person name="Hauser L.J."/>
            <person name="Land M.L."/>
            <person name="Lapidus A."/>
            <person name="Lucas S."/>
            <person name="Meincke L."/>
            <person name="Pitluck S."/>
            <person name="Tapia R."/>
            <person name="Teshima H."/>
            <person name="Woyke T."/>
            <person name="Fox B.G."/>
            <person name="Angert E.R."/>
            <person name="Currie C.R."/>
        </authorList>
    </citation>
    <scope>NUCLEOTIDE SEQUENCE [LARGE SCALE GENOMIC DNA]</scope>
    <source>
        <strain evidence="3">ATCC 49066 / DSM 5427 / NCIMB 11756 / RHM5</strain>
    </source>
</reference>
<dbReference type="SUPFAM" id="SSF51658">
    <property type="entry name" value="Xylose isomerase-like"/>
    <property type="match status" value="1"/>
</dbReference>
<dbReference type="STRING" id="642492.Clole_1005"/>
<dbReference type="KEGG" id="cle:Clole_1005"/>
<dbReference type="Proteomes" id="UP000008467">
    <property type="component" value="Chromosome"/>
</dbReference>
<dbReference type="InterPro" id="IPR050312">
    <property type="entry name" value="IolE/XylAMocC-like"/>
</dbReference>